<sequence>MVPLYAGPDQTLVPAAQLQPDGRITGATPLKPGRTETLQSILSMGGWVGGLCVMDGLKAAASINVVLPESTYFFVRLSDLQQQMQPLTSPPVPAGRVLSHDLQAYDQQFALAMSQLVYVPEDVTVQGEQRCLRGFEQSNSISVNQNSIQVNLKLTRGWNALVRLNTSTDKQNNGAGILLSDTVWRTVPHEAIERWK</sequence>
<dbReference type="Proteomes" id="UP000552709">
    <property type="component" value="Unassembled WGS sequence"/>
</dbReference>
<evidence type="ECO:0000313" key="1">
    <source>
        <dbReference type="EMBL" id="MBB5362498.1"/>
    </source>
</evidence>
<dbReference type="RefSeq" id="WP_184129476.1">
    <property type="nucleotide sequence ID" value="NZ_JACHFL010000003.1"/>
</dbReference>
<comment type="caution">
    <text evidence="1">The sequence shown here is derived from an EMBL/GenBank/DDBJ whole genome shotgun (WGS) entry which is preliminary data.</text>
</comment>
<reference evidence="1 2" key="1">
    <citation type="submission" date="2020-08" db="EMBL/GenBank/DDBJ databases">
        <title>Genomic Encyclopedia of Type Strains, Phase IV (KMG-IV): sequencing the most valuable type-strain genomes for metagenomic binning, comparative biology and taxonomic classification.</title>
        <authorList>
            <person name="Goeker M."/>
        </authorList>
    </citation>
    <scope>NUCLEOTIDE SEQUENCE [LARGE SCALE GENOMIC DNA]</scope>
    <source>
        <strain evidence="1 2">DSM 27939</strain>
    </source>
</reference>
<protein>
    <submittedName>
        <fullName evidence="1">Uncharacterized protein</fullName>
    </submittedName>
</protein>
<dbReference type="AlphaFoldDB" id="A0A7W8JTH1"/>
<name>A0A7W8JTH1_9DEIO</name>
<accession>A0A7W8JTH1</accession>
<organism evidence="1 2">
    <name type="scientific">Deinococcus humi</name>
    <dbReference type="NCBI Taxonomy" id="662880"/>
    <lineage>
        <taxon>Bacteria</taxon>
        <taxon>Thermotogati</taxon>
        <taxon>Deinococcota</taxon>
        <taxon>Deinococci</taxon>
        <taxon>Deinococcales</taxon>
        <taxon>Deinococcaceae</taxon>
        <taxon>Deinococcus</taxon>
    </lineage>
</organism>
<proteinExistence type="predicted"/>
<evidence type="ECO:0000313" key="2">
    <source>
        <dbReference type="Proteomes" id="UP000552709"/>
    </source>
</evidence>
<keyword evidence="2" id="KW-1185">Reference proteome</keyword>
<gene>
    <name evidence="1" type="ORF">HNQ08_001593</name>
</gene>
<dbReference type="EMBL" id="JACHFL010000003">
    <property type="protein sequence ID" value="MBB5362498.1"/>
    <property type="molecule type" value="Genomic_DNA"/>
</dbReference>